<keyword evidence="3" id="KW-1185">Reference proteome</keyword>
<proteinExistence type="predicted"/>
<feature type="region of interest" description="Disordered" evidence="1">
    <location>
        <begin position="1"/>
        <end position="48"/>
    </location>
</feature>
<dbReference type="Proteomes" id="UP000295110">
    <property type="component" value="Unassembled WGS sequence"/>
</dbReference>
<gene>
    <name evidence="2" type="ORF">EV671_103326</name>
</gene>
<comment type="caution">
    <text evidence="2">The sequence shown here is derived from an EMBL/GenBank/DDBJ whole genome shotgun (WGS) entry which is preliminary data.</text>
</comment>
<name>A0A4V2VPF6_ROSSA</name>
<reference evidence="2 3" key="1">
    <citation type="submission" date="2019-03" db="EMBL/GenBank/DDBJ databases">
        <title>Genomic Encyclopedia of Type Strains, Phase IV (KMG-IV): sequencing the most valuable type-strain genomes for metagenomic binning, comparative biology and taxonomic classification.</title>
        <authorList>
            <person name="Goeker M."/>
        </authorList>
    </citation>
    <scope>NUCLEOTIDE SEQUENCE [LARGE SCALE GENOMIC DNA]</scope>
    <source>
        <strain evidence="2 3">DSM 654</strain>
    </source>
</reference>
<organism evidence="2 3">
    <name type="scientific">Roseateles saccharophilus</name>
    <name type="common">Pseudomonas saccharophila</name>
    <dbReference type="NCBI Taxonomy" id="304"/>
    <lineage>
        <taxon>Bacteria</taxon>
        <taxon>Pseudomonadati</taxon>
        <taxon>Pseudomonadota</taxon>
        <taxon>Betaproteobacteria</taxon>
        <taxon>Burkholderiales</taxon>
        <taxon>Sphaerotilaceae</taxon>
        <taxon>Roseateles</taxon>
    </lineage>
</organism>
<accession>A0A4V2VPF6</accession>
<dbReference type="EMBL" id="SMBU01000033">
    <property type="protein sequence ID" value="TCU89778.1"/>
    <property type="molecule type" value="Genomic_DNA"/>
</dbReference>
<dbReference type="AlphaFoldDB" id="A0A4V2VPF6"/>
<evidence type="ECO:0000313" key="2">
    <source>
        <dbReference type="EMBL" id="TCU89778.1"/>
    </source>
</evidence>
<sequence length="48" mass="5123">MANTEQRSNKMTKKPKKDTGPGKAAGSDRPVAPMTAVLPKGKEAKKNK</sequence>
<evidence type="ECO:0000256" key="1">
    <source>
        <dbReference type="SAM" id="MobiDB-lite"/>
    </source>
</evidence>
<dbReference type="RefSeq" id="WP_165917664.1">
    <property type="nucleotide sequence ID" value="NZ_CBCSGL010000037.1"/>
</dbReference>
<protein>
    <submittedName>
        <fullName evidence="2">Uncharacterized protein</fullName>
    </submittedName>
</protein>
<evidence type="ECO:0000313" key="3">
    <source>
        <dbReference type="Proteomes" id="UP000295110"/>
    </source>
</evidence>